<protein>
    <submittedName>
        <fullName evidence="1">Uncharacterized protein</fullName>
    </submittedName>
</protein>
<accession>A0A9W9VBU1</accession>
<evidence type="ECO:0000313" key="2">
    <source>
        <dbReference type="Proteomes" id="UP001147752"/>
    </source>
</evidence>
<organism evidence="1 2">
    <name type="scientific">Penicillium concentricum</name>
    <dbReference type="NCBI Taxonomy" id="293559"/>
    <lineage>
        <taxon>Eukaryota</taxon>
        <taxon>Fungi</taxon>
        <taxon>Dikarya</taxon>
        <taxon>Ascomycota</taxon>
        <taxon>Pezizomycotina</taxon>
        <taxon>Eurotiomycetes</taxon>
        <taxon>Eurotiomycetidae</taxon>
        <taxon>Eurotiales</taxon>
        <taxon>Aspergillaceae</taxon>
        <taxon>Penicillium</taxon>
    </lineage>
</organism>
<name>A0A9W9VBU1_9EURO</name>
<keyword evidence="2" id="KW-1185">Reference proteome</keyword>
<dbReference type="GeneID" id="81463853"/>
<reference evidence="1" key="1">
    <citation type="submission" date="2022-12" db="EMBL/GenBank/DDBJ databases">
        <authorList>
            <person name="Petersen C."/>
        </authorList>
    </citation>
    <scope>NUCLEOTIDE SEQUENCE</scope>
    <source>
        <strain evidence="1">IBT 3081</strain>
    </source>
</reference>
<gene>
    <name evidence="1" type="ORF">N7517_006940</name>
</gene>
<dbReference type="OrthoDB" id="3029470at2759"/>
<comment type="caution">
    <text evidence="1">The sequence shown here is derived from an EMBL/GenBank/DDBJ whole genome shotgun (WGS) entry which is preliminary data.</text>
</comment>
<sequence length="168" mass="19232">MNTTPQQILNIDDALVSEANPARLSGPLDYERCARLHNYLVAYGWMARHRQETPNLDELASQAFVFPNEDIQAVRERLHPSVNSFLDSVFSPEPSFFYWVNDITMELVDEIFQDEDNDLNDLERFVVIYGTVFELGSHCVGVVYDQQLHRAALPMTLENLDSVQPIDA</sequence>
<dbReference type="AlphaFoldDB" id="A0A9W9VBU1"/>
<dbReference type="Proteomes" id="UP001147752">
    <property type="component" value="Unassembled WGS sequence"/>
</dbReference>
<proteinExistence type="predicted"/>
<evidence type="ECO:0000313" key="1">
    <source>
        <dbReference type="EMBL" id="KAJ5374934.1"/>
    </source>
</evidence>
<dbReference type="RefSeq" id="XP_056580920.1">
    <property type="nucleotide sequence ID" value="XM_056724670.1"/>
</dbReference>
<reference evidence="1" key="2">
    <citation type="journal article" date="2023" name="IMA Fungus">
        <title>Comparative genomic study of the Penicillium genus elucidates a diverse pangenome and 15 lateral gene transfer events.</title>
        <authorList>
            <person name="Petersen C."/>
            <person name="Sorensen T."/>
            <person name="Nielsen M.R."/>
            <person name="Sondergaard T.E."/>
            <person name="Sorensen J.L."/>
            <person name="Fitzpatrick D.A."/>
            <person name="Frisvad J.C."/>
            <person name="Nielsen K.L."/>
        </authorList>
    </citation>
    <scope>NUCLEOTIDE SEQUENCE</scope>
    <source>
        <strain evidence="1">IBT 3081</strain>
    </source>
</reference>
<dbReference type="EMBL" id="JAPZBT010000002">
    <property type="protein sequence ID" value="KAJ5374934.1"/>
    <property type="molecule type" value="Genomic_DNA"/>
</dbReference>